<proteinExistence type="inferred from homology"/>
<keyword evidence="2" id="KW-0560">Oxidoreductase</keyword>
<dbReference type="PRINTS" id="PR00081">
    <property type="entry name" value="GDHRDH"/>
</dbReference>
<dbReference type="HOGENOM" id="CLU_010194_2_9_7"/>
<dbReference type="CDD" id="cd05374">
    <property type="entry name" value="17beta-HSD-like_SDR_c"/>
    <property type="match status" value="1"/>
</dbReference>
<comment type="similarity">
    <text evidence="1 3">Belongs to the short-chain dehydrogenases/reductases (SDR) family.</text>
</comment>
<dbReference type="EMBL" id="CP001804">
    <property type="protein sequence ID" value="ACY13984.1"/>
    <property type="molecule type" value="Genomic_DNA"/>
</dbReference>
<reference evidence="4 5" key="1">
    <citation type="journal article" date="2010" name="Stand. Genomic Sci.">
        <title>Complete genome sequence of Haliangium ochraceum type strain (SMP-2).</title>
        <authorList>
            <consortium name="US DOE Joint Genome Institute (JGI-PGF)"/>
            <person name="Ivanova N."/>
            <person name="Daum C."/>
            <person name="Lang E."/>
            <person name="Abt B."/>
            <person name="Kopitz M."/>
            <person name="Saunders E."/>
            <person name="Lapidus A."/>
            <person name="Lucas S."/>
            <person name="Glavina Del Rio T."/>
            <person name="Nolan M."/>
            <person name="Tice H."/>
            <person name="Copeland A."/>
            <person name="Cheng J.F."/>
            <person name="Chen F."/>
            <person name="Bruce D."/>
            <person name="Goodwin L."/>
            <person name="Pitluck S."/>
            <person name="Mavromatis K."/>
            <person name="Pati A."/>
            <person name="Mikhailova N."/>
            <person name="Chen A."/>
            <person name="Palaniappan K."/>
            <person name="Land M."/>
            <person name="Hauser L."/>
            <person name="Chang Y.J."/>
            <person name="Jeffries C.D."/>
            <person name="Detter J.C."/>
            <person name="Brettin T."/>
            <person name="Rohde M."/>
            <person name="Goker M."/>
            <person name="Bristow J."/>
            <person name="Markowitz V."/>
            <person name="Eisen J.A."/>
            <person name="Hugenholtz P."/>
            <person name="Kyrpides N.C."/>
            <person name="Klenk H.P."/>
        </authorList>
    </citation>
    <scope>NUCLEOTIDE SEQUENCE [LARGE SCALE GENOMIC DNA]</scope>
    <source>
        <strain evidence="5">DSM 14365 / CIP 107738 / JCM 11303 / AJ 13395 / SMP-2</strain>
    </source>
</reference>
<gene>
    <name evidence="4" type="ordered locus">Hoch_1430</name>
</gene>
<accession>D0LUU4</accession>
<evidence type="ECO:0000313" key="4">
    <source>
        <dbReference type="EMBL" id="ACY13984.1"/>
    </source>
</evidence>
<sequence>MSDTHSTKIALITGASSGTGLSTAALFAKAGHTVIATLRDPGRADALRERAQRDGVALDIRQLDVCDPDSIAACVQGVIADYGRVDILVNNAGAGYLGTLEQTPFADLQRTMDVNYYGVVRMTQALLPHMRAARSGRIVSVTSIGGVVGQPFNDAYCAAKFAVEGLMESLAPVAGRFGVQVSLVEPGAVATDFIANMRASIEARQSGEDPYGPLLAAYMARVQANYSAGQTPDELARVVLEAATAARPHLHYPSSEQVRERIRVKHDISGDRLMELTAGMFDPRAQ</sequence>
<dbReference type="eggNOG" id="COG4221">
    <property type="taxonomic scope" value="Bacteria"/>
</dbReference>
<dbReference type="PANTHER" id="PTHR43391:SF86">
    <property type="entry name" value="SHORT-CHAIN DEHYDROGENASE_REDUCTASE FAMILY PROTEIN"/>
    <property type="match status" value="1"/>
</dbReference>
<dbReference type="Pfam" id="PF00106">
    <property type="entry name" value="adh_short"/>
    <property type="match status" value="1"/>
</dbReference>
<dbReference type="GO" id="GO:0005829">
    <property type="term" value="C:cytosol"/>
    <property type="evidence" value="ECO:0007669"/>
    <property type="project" value="TreeGrafter"/>
</dbReference>
<dbReference type="InterPro" id="IPR036291">
    <property type="entry name" value="NAD(P)-bd_dom_sf"/>
</dbReference>
<dbReference type="PRINTS" id="PR00080">
    <property type="entry name" value="SDRFAMILY"/>
</dbReference>
<dbReference type="GO" id="GO:0016491">
    <property type="term" value="F:oxidoreductase activity"/>
    <property type="evidence" value="ECO:0007669"/>
    <property type="project" value="UniProtKB-KW"/>
</dbReference>
<dbReference type="PANTHER" id="PTHR43391">
    <property type="entry name" value="RETINOL DEHYDROGENASE-RELATED"/>
    <property type="match status" value="1"/>
</dbReference>
<dbReference type="PROSITE" id="PS00061">
    <property type="entry name" value="ADH_SHORT"/>
    <property type="match status" value="1"/>
</dbReference>
<dbReference type="RefSeq" id="WP_012826593.1">
    <property type="nucleotide sequence ID" value="NC_013440.1"/>
</dbReference>
<dbReference type="InterPro" id="IPR002347">
    <property type="entry name" value="SDR_fam"/>
</dbReference>
<dbReference type="AlphaFoldDB" id="D0LUU4"/>
<dbReference type="InterPro" id="IPR020904">
    <property type="entry name" value="Sc_DH/Rdtase_CS"/>
</dbReference>
<dbReference type="SUPFAM" id="SSF51735">
    <property type="entry name" value="NAD(P)-binding Rossmann-fold domains"/>
    <property type="match status" value="1"/>
</dbReference>
<protein>
    <submittedName>
        <fullName evidence="4">Short-chain dehydrogenase/reductase SDR</fullName>
    </submittedName>
</protein>
<name>D0LUU4_HALO1</name>
<keyword evidence="5" id="KW-1185">Reference proteome</keyword>
<dbReference type="OrthoDB" id="5354363at2"/>
<dbReference type="KEGG" id="hoh:Hoch_1430"/>
<organism evidence="4 5">
    <name type="scientific">Haliangium ochraceum (strain DSM 14365 / JCM 11303 / SMP-2)</name>
    <dbReference type="NCBI Taxonomy" id="502025"/>
    <lineage>
        <taxon>Bacteria</taxon>
        <taxon>Pseudomonadati</taxon>
        <taxon>Myxococcota</taxon>
        <taxon>Polyangia</taxon>
        <taxon>Haliangiales</taxon>
        <taxon>Kofleriaceae</taxon>
        <taxon>Haliangium</taxon>
    </lineage>
</organism>
<dbReference type="Gene3D" id="3.40.50.720">
    <property type="entry name" value="NAD(P)-binding Rossmann-like Domain"/>
    <property type="match status" value="1"/>
</dbReference>
<evidence type="ECO:0000256" key="1">
    <source>
        <dbReference type="ARBA" id="ARBA00006484"/>
    </source>
</evidence>
<dbReference type="STRING" id="502025.Hoch_1430"/>
<evidence type="ECO:0000256" key="3">
    <source>
        <dbReference type="RuleBase" id="RU000363"/>
    </source>
</evidence>
<evidence type="ECO:0000313" key="5">
    <source>
        <dbReference type="Proteomes" id="UP000001880"/>
    </source>
</evidence>
<dbReference type="Proteomes" id="UP000001880">
    <property type="component" value="Chromosome"/>
</dbReference>
<evidence type="ECO:0000256" key="2">
    <source>
        <dbReference type="ARBA" id="ARBA00023002"/>
    </source>
</evidence>